<evidence type="ECO:0000313" key="2">
    <source>
        <dbReference type="Proteomes" id="UP001432202"/>
    </source>
</evidence>
<dbReference type="PANTHER" id="PTHR43881">
    <property type="entry name" value="GAMMA-GLUTAMYLTRANSPEPTIDASE (AFU_ORTHOLOGUE AFUA_4G13580)"/>
    <property type="match status" value="1"/>
</dbReference>
<dbReference type="RefSeq" id="WP_338599310.1">
    <property type="nucleotide sequence ID" value="NZ_CP146016.1"/>
</dbReference>
<dbReference type="EMBL" id="CP146016">
    <property type="protein sequence ID" value="WWQ59743.1"/>
    <property type="molecule type" value="Genomic_DNA"/>
</dbReference>
<keyword evidence="2" id="KW-1185">Reference proteome</keyword>
<dbReference type="Pfam" id="PF01019">
    <property type="entry name" value="G_glu_transpept"/>
    <property type="match status" value="1"/>
</dbReference>
<dbReference type="SUPFAM" id="SSF56235">
    <property type="entry name" value="N-terminal nucleophile aminohydrolases (Ntn hydrolases)"/>
    <property type="match status" value="1"/>
</dbReference>
<dbReference type="GeneID" id="89337040"/>
<organism evidence="1 2">
    <name type="scientific">Sulfolobus tengchongensis</name>
    <dbReference type="NCBI Taxonomy" id="207809"/>
    <lineage>
        <taxon>Archaea</taxon>
        <taxon>Thermoproteota</taxon>
        <taxon>Thermoprotei</taxon>
        <taxon>Sulfolobales</taxon>
        <taxon>Sulfolobaceae</taxon>
        <taxon>Sulfolobus</taxon>
    </lineage>
</organism>
<dbReference type="InterPro" id="IPR043137">
    <property type="entry name" value="GGT_ssub_C"/>
</dbReference>
<reference evidence="1 2" key="1">
    <citation type="submission" date="2024-02" db="EMBL/GenBank/DDBJ databases">
        <title>STSV induces naive adaptation in Sulfolobus.</title>
        <authorList>
            <person name="Xiang X."/>
            <person name="Song M."/>
        </authorList>
    </citation>
    <scope>NUCLEOTIDE SEQUENCE [LARGE SCALE GENOMIC DNA]</scope>
    <source>
        <strain evidence="1 2">RT2</strain>
    </source>
</reference>
<proteinExistence type="predicted"/>
<dbReference type="Gene3D" id="3.60.20.40">
    <property type="match status" value="1"/>
</dbReference>
<evidence type="ECO:0000313" key="1">
    <source>
        <dbReference type="EMBL" id="WWQ59743.1"/>
    </source>
</evidence>
<accession>A0AAX4KZM6</accession>
<protein>
    <submittedName>
        <fullName evidence="1">Gamma-glutamyltransferase family protein</fullName>
    </submittedName>
</protein>
<dbReference type="InterPro" id="IPR029055">
    <property type="entry name" value="Ntn_hydrolases_N"/>
</dbReference>
<dbReference type="AlphaFoldDB" id="A0AAX4KZM6"/>
<gene>
    <name evidence="1" type="ORF">V6M85_09685</name>
</gene>
<dbReference type="Gene3D" id="1.10.246.230">
    <property type="match status" value="1"/>
</dbReference>
<dbReference type="PRINTS" id="PR01210">
    <property type="entry name" value="GGTRANSPTASE"/>
</dbReference>
<dbReference type="Proteomes" id="UP001432202">
    <property type="component" value="Chromosome"/>
</dbReference>
<dbReference type="PANTHER" id="PTHR43881:SF1">
    <property type="entry name" value="GAMMA-GLUTAMYLTRANSPEPTIDASE (AFU_ORTHOLOGUE AFUA_4G13580)"/>
    <property type="match status" value="1"/>
</dbReference>
<name>A0AAX4KZM6_9CREN</name>
<dbReference type="InterPro" id="IPR052896">
    <property type="entry name" value="GGT-like_enzyme"/>
</dbReference>
<sequence>MPSAAGKKIVATQNYIASYVGTKVLENGGNAFDAAIAISATLSVVIPHTSGLGGDGFLLAKTPEGLVAYSASGWAPKELKVEKIENDRSPHTVVVPGLVDLWEFIYENYTSKPLSELLKPAISLASNGFMVSRGLHHAIVSSFKLSEDWDKVYGNKRFGDEIRLKGIARVLKEVAKDPRNFYEGKVAEELVKGLRERGVPMSYEDFSEFHGETVSPLKTTYRDFTLYELPPNTQGITTLELLKMVELSDINKLPYNDVRRINDHVRLSALAYDDRNKYVADPRFAKIPIEMLLSEKYLANKMAEYGIEAKVKVTGDTTFFVVADGENEVGFIQSLFYPFGSGIVVNDIPFNNRGAGFSEGNNRPEPRKRPLHTLSILMAEKNDERIIIGCAGGDLRPQIHAEVFEYYVDYKMEIDEAVYAPRFMYLGNKVIAEKRLGVPATQTDYYSPEVGIVQALKYKNGRYIGVADIRSEGIALPVTS</sequence>